<accession>A0A917QD99</accession>
<gene>
    <name evidence="2" type="ORF">GCM10011591_16420</name>
</gene>
<comment type="caution">
    <text evidence="2">The sequence shown here is derived from an EMBL/GenBank/DDBJ whole genome shotgun (WGS) entry which is preliminary data.</text>
</comment>
<dbReference type="Proteomes" id="UP000612956">
    <property type="component" value="Unassembled WGS sequence"/>
</dbReference>
<organism evidence="2 3">
    <name type="scientific">Nocardia camponoti</name>
    <dbReference type="NCBI Taxonomy" id="1616106"/>
    <lineage>
        <taxon>Bacteria</taxon>
        <taxon>Bacillati</taxon>
        <taxon>Actinomycetota</taxon>
        <taxon>Actinomycetes</taxon>
        <taxon>Mycobacteriales</taxon>
        <taxon>Nocardiaceae</taxon>
        <taxon>Nocardia</taxon>
    </lineage>
</organism>
<reference evidence="2" key="2">
    <citation type="submission" date="2020-09" db="EMBL/GenBank/DDBJ databases">
        <authorList>
            <person name="Sun Q."/>
            <person name="Zhou Y."/>
        </authorList>
    </citation>
    <scope>NUCLEOTIDE SEQUENCE</scope>
    <source>
        <strain evidence="2">CGMCC 4.7278</strain>
    </source>
</reference>
<dbReference type="AlphaFoldDB" id="A0A917QD99"/>
<dbReference type="RefSeq" id="WP_188828327.1">
    <property type="nucleotide sequence ID" value="NZ_BMMW01000002.1"/>
</dbReference>
<feature type="region of interest" description="Disordered" evidence="1">
    <location>
        <begin position="130"/>
        <end position="149"/>
    </location>
</feature>
<proteinExistence type="predicted"/>
<reference evidence="2" key="1">
    <citation type="journal article" date="2014" name="Int. J. Syst. Evol. Microbiol.">
        <title>Complete genome sequence of Corynebacterium casei LMG S-19264T (=DSM 44701T), isolated from a smear-ripened cheese.</title>
        <authorList>
            <consortium name="US DOE Joint Genome Institute (JGI-PGF)"/>
            <person name="Walter F."/>
            <person name="Albersmeier A."/>
            <person name="Kalinowski J."/>
            <person name="Ruckert C."/>
        </authorList>
    </citation>
    <scope>NUCLEOTIDE SEQUENCE</scope>
    <source>
        <strain evidence="2">CGMCC 4.7278</strain>
    </source>
</reference>
<sequence>MRVFEDDITLAAAGDSVSATFSVCDDEGRAIWYGPFLDADTDHPRGDAQAATMAAAGRAIGLAARARTDAGLPAATLRLTLSEPVDDEVTLACTAAMGGLALIIEVAQDNPALDWCYAFGRLHWTPRVRPRSTGSQVNKRREGKSRRAW</sequence>
<evidence type="ECO:0000313" key="3">
    <source>
        <dbReference type="Proteomes" id="UP000612956"/>
    </source>
</evidence>
<dbReference type="EMBL" id="BMMW01000002">
    <property type="protein sequence ID" value="GGK45628.1"/>
    <property type="molecule type" value="Genomic_DNA"/>
</dbReference>
<name>A0A917QD99_9NOCA</name>
<evidence type="ECO:0000256" key="1">
    <source>
        <dbReference type="SAM" id="MobiDB-lite"/>
    </source>
</evidence>
<evidence type="ECO:0000313" key="2">
    <source>
        <dbReference type="EMBL" id="GGK45628.1"/>
    </source>
</evidence>
<protein>
    <submittedName>
        <fullName evidence="2">Uncharacterized protein</fullName>
    </submittedName>
</protein>
<keyword evidence="3" id="KW-1185">Reference proteome</keyword>